<dbReference type="Pfam" id="PF01436">
    <property type="entry name" value="NHL"/>
    <property type="match status" value="1"/>
</dbReference>
<dbReference type="GO" id="GO:0008270">
    <property type="term" value="F:zinc ion binding"/>
    <property type="evidence" value="ECO:0007669"/>
    <property type="project" value="UniProtKB-KW"/>
</dbReference>
<dbReference type="EMBL" id="CAJB01000108">
    <property type="protein sequence ID" value="CCH77436.1"/>
    <property type="molecule type" value="Genomic_DNA"/>
</dbReference>
<evidence type="ECO:0000256" key="3">
    <source>
        <dbReference type="SAM" id="MobiDB-lite"/>
    </source>
</evidence>
<dbReference type="PROSITE" id="PS51125">
    <property type="entry name" value="NHL"/>
    <property type="match status" value="1"/>
</dbReference>
<gene>
    <name evidence="5" type="ORF">BN12_1960004</name>
</gene>
<dbReference type="InterPro" id="IPR013783">
    <property type="entry name" value="Ig-like_fold"/>
</dbReference>
<dbReference type="AlphaFoldDB" id="A0A077LUX4"/>
<dbReference type="Gene3D" id="2.60.40.10">
    <property type="entry name" value="Immunoglobulins"/>
    <property type="match status" value="1"/>
</dbReference>
<feature type="signal peptide" evidence="4">
    <location>
        <begin position="1"/>
        <end position="47"/>
    </location>
</feature>
<proteinExistence type="predicted"/>
<keyword evidence="1" id="KW-0677">Repeat</keyword>
<dbReference type="STRING" id="1194083.BN12_1960004"/>
<dbReference type="InterPro" id="IPR058094">
    <property type="entry name" value="Ig-like_OmpL47-like"/>
</dbReference>
<dbReference type="GO" id="GO:0016020">
    <property type="term" value="C:membrane"/>
    <property type="evidence" value="ECO:0007669"/>
    <property type="project" value="InterPro"/>
</dbReference>
<feature type="repeat" description="NHL" evidence="2">
    <location>
        <begin position="78"/>
        <end position="115"/>
    </location>
</feature>
<evidence type="ECO:0000313" key="6">
    <source>
        <dbReference type="Proteomes" id="UP000035721"/>
    </source>
</evidence>
<dbReference type="InterPro" id="IPR006311">
    <property type="entry name" value="TAT_signal"/>
</dbReference>
<accession>A0A077LUX4</accession>
<name>A0A077LUX4_9MICO</name>
<organism evidence="5 6">
    <name type="scientific">Nostocoides japonicum T1-X7</name>
    <dbReference type="NCBI Taxonomy" id="1194083"/>
    <lineage>
        <taxon>Bacteria</taxon>
        <taxon>Bacillati</taxon>
        <taxon>Actinomycetota</taxon>
        <taxon>Actinomycetes</taxon>
        <taxon>Micrococcales</taxon>
        <taxon>Intrasporangiaceae</taxon>
        <taxon>Nostocoides</taxon>
    </lineage>
</organism>
<dbReference type="SUPFAM" id="SSF63825">
    <property type="entry name" value="YWTD domain"/>
    <property type="match status" value="1"/>
</dbReference>
<dbReference type="InterPro" id="IPR050952">
    <property type="entry name" value="TRIM-NHL_E3_ligases"/>
</dbReference>
<dbReference type="PROSITE" id="PS51318">
    <property type="entry name" value="TAT"/>
    <property type="match status" value="1"/>
</dbReference>
<feature type="region of interest" description="Disordered" evidence="3">
    <location>
        <begin position="1"/>
        <end position="21"/>
    </location>
</feature>
<dbReference type="GO" id="GO:0005509">
    <property type="term" value="F:calcium ion binding"/>
    <property type="evidence" value="ECO:0007669"/>
    <property type="project" value="InterPro"/>
</dbReference>
<dbReference type="Proteomes" id="UP000035721">
    <property type="component" value="Unassembled WGS sequence"/>
</dbReference>
<dbReference type="PANTHER" id="PTHR24104">
    <property type="entry name" value="E3 UBIQUITIN-PROTEIN LIGASE NHLRC1-RELATED"/>
    <property type="match status" value="1"/>
</dbReference>
<evidence type="ECO:0000256" key="1">
    <source>
        <dbReference type="ARBA" id="ARBA00022737"/>
    </source>
</evidence>
<dbReference type="Gene3D" id="2.40.10.500">
    <property type="match status" value="3"/>
</dbReference>
<keyword evidence="6" id="KW-1185">Reference proteome</keyword>
<keyword evidence="4" id="KW-0732">Signal</keyword>
<feature type="chain" id="PRO_5001720666" evidence="4">
    <location>
        <begin position="48"/>
        <end position="560"/>
    </location>
</feature>
<dbReference type="PANTHER" id="PTHR24104:SF25">
    <property type="entry name" value="PROTEIN LIN-41"/>
    <property type="match status" value="1"/>
</dbReference>
<dbReference type="GO" id="GO:0005975">
    <property type="term" value="P:carbohydrate metabolic process"/>
    <property type="evidence" value="ECO:0007669"/>
    <property type="project" value="UniProtKB-ARBA"/>
</dbReference>
<evidence type="ECO:0000313" key="5">
    <source>
        <dbReference type="EMBL" id="CCH77436.1"/>
    </source>
</evidence>
<protein>
    <submittedName>
        <fullName evidence="5">NHL repeat containing protein (Modular protein)</fullName>
    </submittedName>
</protein>
<dbReference type="SUPFAM" id="SSF49313">
    <property type="entry name" value="Cadherin-like"/>
    <property type="match status" value="1"/>
</dbReference>
<evidence type="ECO:0000256" key="2">
    <source>
        <dbReference type="PROSITE-ProRule" id="PRU00504"/>
    </source>
</evidence>
<dbReference type="NCBIfam" id="NF047446">
    <property type="entry name" value="barrel_OmpL47"/>
    <property type="match status" value="1"/>
</dbReference>
<dbReference type="Pfam" id="PF05345">
    <property type="entry name" value="He_PIG"/>
    <property type="match status" value="1"/>
</dbReference>
<evidence type="ECO:0000256" key="4">
    <source>
        <dbReference type="SAM" id="SignalP"/>
    </source>
</evidence>
<comment type="caution">
    <text evidence="5">The sequence shown here is derived from an EMBL/GenBank/DDBJ whole genome shotgun (WGS) entry which is preliminary data.</text>
</comment>
<sequence>MPDRSIPSHPTREAVSPRRQRSRLVAASTAVALPAALLVALAPAAHASTAPFDPGTVFMADSGNNRVMELPAGSVSPTTFGATGLKFPYGLAVDAAGDVFIADTDNNRVVEVPANGEPQTTVGHDLINPQAVAVDAAGDVFIADTQNARVVEVQPGGTQSTVSTEPINLVYPTGVAVDAAGDVFIADADENQVVEVPAGGGSPTTVDTGTYELASPFGVSVDASGHVFIADLGNDQVVEVPAGGGTPTTVASGLSSPPAVAVDAYGDVFIADLGNDRVVEVQPGGHQTTVDTGLLAPWGVAVYAPPPVFTADTPPDTATVGAAYSYTYAASAPTGEPPAAFRVASGTLPPGLTLDTVTGVLSGTPTTAGTYTFTVQTQNAAQATIGPPTTITVALGDTTPPMSTVRAGHGKIPRHVPTVTVNGRATFQNTSGVAVGTLTHLQCWDSHGITLTLNATDTGSGVASLSYSATGAQPIASTTASRLPVKLSVSTNGSTTVDYHATDKAGNVEPAQQQSVLVTGALSCTAPTPAFTIPRHGTATISGTVTLNGHRLPYHVTFKY</sequence>
<reference evidence="5 6" key="1">
    <citation type="journal article" date="2013" name="ISME J.">
        <title>A metabolic model for members of the genus Tetrasphaera involved in enhanced biological phosphorus removal.</title>
        <authorList>
            <person name="Kristiansen R."/>
            <person name="Nguyen H.T.T."/>
            <person name="Saunders A.M."/>
            <person name="Nielsen J.L."/>
            <person name="Wimmer R."/>
            <person name="Le V.Q."/>
            <person name="McIlroy S.J."/>
            <person name="Petrovski S."/>
            <person name="Seviour R.J."/>
            <person name="Calteau A."/>
            <person name="Nielsen K.L."/>
            <person name="Nielsen P.H."/>
        </authorList>
    </citation>
    <scope>NUCLEOTIDE SEQUENCE [LARGE SCALE GENOMIC DNA]</scope>
    <source>
        <strain evidence="5 6">T1-X7</strain>
    </source>
</reference>
<dbReference type="InterPro" id="IPR015919">
    <property type="entry name" value="Cadherin-like_sf"/>
</dbReference>
<dbReference type="InterPro" id="IPR001258">
    <property type="entry name" value="NHL_repeat"/>
</dbReference>